<dbReference type="Proteomes" id="UP000663760">
    <property type="component" value="Chromosome 8"/>
</dbReference>
<evidence type="ECO:0000313" key="3">
    <source>
        <dbReference type="Proteomes" id="UP000663760"/>
    </source>
</evidence>
<dbReference type="EMBL" id="LR746271">
    <property type="protein sequence ID" value="CAA7400371.1"/>
    <property type="molecule type" value="Genomic_DNA"/>
</dbReference>
<dbReference type="PANTHER" id="PTHR34808:SF2">
    <property type="entry name" value="EXPRESSED PROTEIN"/>
    <property type="match status" value="1"/>
</dbReference>
<feature type="compositionally biased region" description="Low complexity" evidence="1">
    <location>
        <begin position="55"/>
        <end position="73"/>
    </location>
</feature>
<proteinExistence type="predicted"/>
<reference evidence="2" key="1">
    <citation type="submission" date="2020-02" db="EMBL/GenBank/DDBJ databases">
        <authorList>
            <person name="Scholz U."/>
            <person name="Mascher M."/>
            <person name="Fiebig A."/>
        </authorList>
    </citation>
    <scope>NUCLEOTIDE SEQUENCE</scope>
</reference>
<dbReference type="OrthoDB" id="603047at2759"/>
<keyword evidence="3" id="KW-1185">Reference proteome</keyword>
<name>A0A7I8KRV6_SPIIN</name>
<accession>A0A7I8KRV6</accession>
<organism evidence="2 3">
    <name type="scientific">Spirodela intermedia</name>
    <name type="common">Intermediate duckweed</name>
    <dbReference type="NCBI Taxonomy" id="51605"/>
    <lineage>
        <taxon>Eukaryota</taxon>
        <taxon>Viridiplantae</taxon>
        <taxon>Streptophyta</taxon>
        <taxon>Embryophyta</taxon>
        <taxon>Tracheophyta</taxon>
        <taxon>Spermatophyta</taxon>
        <taxon>Magnoliopsida</taxon>
        <taxon>Liliopsida</taxon>
        <taxon>Araceae</taxon>
        <taxon>Lemnoideae</taxon>
        <taxon>Spirodela</taxon>
    </lineage>
</organism>
<sequence length="96" mass="10419">MKMPSGSKIERRSSVEREPKTLTTQELQCAREGAIQILRTNTLEEAVRIFTEVQSPGTSSAFSSPAGASPVASNREAFTSSKRSSERETSARSLQA</sequence>
<feature type="region of interest" description="Disordered" evidence="1">
    <location>
        <begin position="54"/>
        <end position="96"/>
    </location>
</feature>
<dbReference type="PANTHER" id="PTHR34808">
    <property type="entry name" value="EXPRESSED PROTEIN"/>
    <property type="match status" value="1"/>
</dbReference>
<protein>
    <submittedName>
        <fullName evidence="2">Uncharacterized protein</fullName>
    </submittedName>
</protein>
<evidence type="ECO:0000256" key="1">
    <source>
        <dbReference type="SAM" id="MobiDB-lite"/>
    </source>
</evidence>
<evidence type="ECO:0000313" key="2">
    <source>
        <dbReference type="EMBL" id="CAA7400371.1"/>
    </source>
</evidence>
<feature type="region of interest" description="Disordered" evidence="1">
    <location>
        <begin position="1"/>
        <end position="27"/>
    </location>
</feature>
<feature type="compositionally biased region" description="Basic and acidic residues" evidence="1">
    <location>
        <begin position="8"/>
        <end position="20"/>
    </location>
</feature>
<dbReference type="AlphaFoldDB" id="A0A7I8KRV6"/>
<gene>
    <name evidence="2" type="ORF">SI8410_08011049</name>
</gene>